<dbReference type="InterPro" id="IPR049730">
    <property type="entry name" value="SNF2/RAD54-like_C"/>
</dbReference>
<keyword evidence="10" id="KW-0067">ATP-binding</keyword>
<dbReference type="PROSITE" id="PS00518">
    <property type="entry name" value="ZF_RING_1"/>
    <property type="match status" value="1"/>
</dbReference>
<evidence type="ECO:0000256" key="13">
    <source>
        <dbReference type="PROSITE-ProRule" id="PRU00175"/>
    </source>
</evidence>
<keyword evidence="19" id="KW-1185">Reference proteome</keyword>
<evidence type="ECO:0008006" key="20">
    <source>
        <dbReference type="Google" id="ProtNLM"/>
    </source>
</evidence>
<dbReference type="GO" id="GO:0005634">
    <property type="term" value="C:nucleus"/>
    <property type="evidence" value="ECO:0007669"/>
    <property type="project" value="UniProtKB-SubCell"/>
</dbReference>
<dbReference type="Proteomes" id="UP000646827">
    <property type="component" value="Unassembled WGS sequence"/>
</dbReference>
<evidence type="ECO:0000256" key="12">
    <source>
        <dbReference type="ARBA" id="ARBA00023242"/>
    </source>
</evidence>
<feature type="region of interest" description="Disordered" evidence="14">
    <location>
        <begin position="19"/>
        <end position="55"/>
    </location>
</feature>
<dbReference type="Pfam" id="PF24975">
    <property type="entry name" value="UBA_Rad5"/>
    <property type="match status" value="1"/>
</dbReference>
<feature type="region of interest" description="Disordered" evidence="14">
    <location>
        <begin position="886"/>
        <end position="915"/>
    </location>
</feature>
<evidence type="ECO:0000256" key="6">
    <source>
        <dbReference type="ARBA" id="ARBA00022771"/>
    </source>
</evidence>
<keyword evidence="4" id="KW-0547">Nucleotide-binding</keyword>
<dbReference type="GO" id="GO:0006281">
    <property type="term" value="P:DNA repair"/>
    <property type="evidence" value="ECO:0007669"/>
    <property type="project" value="UniProtKB-KW"/>
</dbReference>
<keyword evidence="11" id="KW-0234">DNA repair</keyword>
<evidence type="ECO:0000259" key="16">
    <source>
        <dbReference type="PROSITE" id="PS51192"/>
    </source>
</evidence>
<dbReference type="GO" id="GO:0004386">
    <property type="term" value="F:helicase activity"/>
    <property type="evidence" value="ECO:0007669"/>
    <property type="project" value="UniProtKB-KW"/>
</dbReference>
<dbReference type="GO" id="GO:0008270">
    <property type="term" value="F:zinc ion binding"/>
    <property type="evidence" value="ECO:0007669"/>
    <property type="project" value="UniProtKB-KW"/>
</dbReference>
<evidence type="ECO:0000256" key="11">
    <source>
        <dbReference type="ARBA" id="ARBA00023204"/>
    </source>
</evidence>
<feature type="domain" description="Helicase C-terminal" evidence="17">
    <location>
        <begin position="930"/>
        <end position="1093"/>
    </location>
</feature>
<sequence>MTDQNRKRRFFEEDVEMAPARRIPRVEPAEDNDISSTSYSKTTATTTMNREQSPMNEEFSHSDISESQPESMCISPIRPAPVDEKLQQFQDVVGNEVSHAELERLLNACRGDLQMAINAYFTRTIDTPITPTVSKTTTTSRNTNDNNNNITLQQQDSRYIGEWYIEGFSMVNGRSPVKEGDPVIIERSKQTANSPTTYKRGRSSGVRRLTENIIVRFSTLHTRQEIGRLKATKTVSKLLDLEICHFEADIVVCPPNLRTGTDMLLRIKCFLTNKAFTSDSRPSFMKGQEQISFDRSSETVHGRQMQERTIAILELFKQISLKPSRSAMQRMNMKVGRTEDDARDQLAVSITSMPQQQRSNEEQDDEEGEDTGNEEKEVTNEQLDSIYEKAQLFDGQIPPMDEPDEMSLILKPYQKRALGWMVHKESVDHEKDERSMRAMHPLWEEYQFPLETNIFFYFNPYTGQLSLEFPELDTQERGGILADEMGLGKTIEMLSLIHKNKYVPGVSSVPADKSSSSPTTLVVCPMSLLAQWRDELIRGSKPDSIHVEVYYGASRYANIKEQLCQWDGSAPDVLVTTYNTVLSDWNRSNEVLSNINFWRIILDEAHQIKNRLSKTSRACTALKAARRWAVTGTPIQNKLEDLYTLVRYLKQEPWANYTFWRAFITIPFERKDPRALTAVKTVLEPIVLRRTKDMRDIHGNPMVPLPPKQINIEYLQFSEPEQDIYDSLYTDSKTKFSHFCSAGQALANYASIFQLLTRLRQVACHPYLVLGKDDKKSNIYTKDGGITSLEDLVTKYSDKKEGYGSSVLQQLLARQQGQEGDNDRISEECPLCYETVDTKLLLPCMHMYCRDCLMEFFQKKENAGLPYECPSCREQVDQADVIQLTSTTTPDRRSLSTKSGSDNSHSSPSTSPTSIINVSQAVGGYKSSTKIDACLAHLKKYIHEGHKTVVFSQFTQFLNIIELALKREDIEFTRLDGSQAQAQREKVLTQFSNPQAGIDVLLISLRAGGVGLNLTCADRVIMMDPWWNYAVEAQAIDRVHRLGQENPVIVTRFIMRDTVEERILEIQDKKHDLVNQLYKSKEDSKAQKMNDLQILFSTRSKNNSNTSSS</sequence>
<dbReference type="InterPro" id="IPR001650">
    <property type="entry name" value="Helicase_C-like"/>
</dbReference>
<dbReference type="PANTHER" id="PTHR45626">
    <property type="entry name" value="TRANSCRIPTION TERMINATION FACTOR 2-RELATED"/>
    <property type="match status" value="1"/>
</dbReference>
<feature type="region of interest" description="Disordered" evidence="14">
    <location>
        <begin position="350"/>
        <end position="380"/>
    </location>
</feature>
<dbReference type="SMART" id="SM00910">
    <property type="entry name" value="HIRAN"/>
    <property type="match status" value="1"/>
</dbReference>
<dbReference type="AlphaFoldDB" id="A0A8H7RVV5"/>
<accession>A0A8H7RVV5</accession>
<feature type="compositionally biased region" description="Low complexity" evidence="14">
    <location>
        <begin position="899"/>
        <end position="915"/>
    </location>
</feature>
<dbReference type="InterPro" id="IPR027417">
    <property type="entry name" value="P-loop_NTPase"/>
</dbReference>
<evidence type="ECO:0000256" key="8">
    <source>
        <dbReference type="ARBA" id="ARBA00022806"/>
    </source>
</evidence>
<protein>
    <recommendedName>
        <fullName evidence="20">DNA repair protein RAD5</fullName>
    </recommendedName>
</protein>
<dbReference type="GO" id="GO:0016818">
    <property type="term" value="F:hydrolase activity, acting on acid anhydrides, in phosphorus-containing anhydrides"/>
    <property type="evidence" value="ECO:0007669"/>
    <property type="project" value="InterPro"/>
</dbReference>
<dbReference type="InterPro" id="IPR001841">
    <property type="entry name" value="Znf_RING"/>
</dbReference>
<keyword evidence="3" id="KW-0479">Metal-binding</keyword>
<dbReference type="PROSITE" id="PS51192">
    <property type="entry name" value="HELICASE_ATP_BIND_1"/>
    <property type="match status" value="1"/>
</dbReference>
<dbReference type="Gene3D" id="3.40.50.10810">
    <property type="entry name" value="Tandem AAA-ATPase domain"/>
    <property type="match status" value="1"/>
</dbReference>
<dbReference type="SMART" id="SM00487">
    <property type="entry name" value="DEXDc"/>
    <property type="match status" value="1"/>
</dbReference>
<comment type="caution">
    <text evidence="18">The sequence shown here is derived from an EMBL/GenBank/DDBJ whole genome shotgun (WGS) entry which is preliminary data.</text>
</comment>
<dbReference type="InterPro" id="IPR014905">
    <property type="entry name" value="HIRAN"/>
</dbReference>
<dbReference type="InterPro" id="IPR017907">
    <property type="entry name" value="Znf_RING_CS"/>
</dbReference>
<dbReference type="Gene3D" id="3.30.40.10">
    <property type="entry name" value="Zinc/RING finger domain, C3HC4 (zinc finger)"/>
    <property type="match status" value="1"/>
</dbReference>
<evidence type="ECO:0000256" key="3">
    <source>
        <dbReference type="ARBA" id="ARBA00022723"/>
    </source>
</evidence>
<evidence type="ECO:0000256" key="2">
    <source>
        <dbReference type="ARBA" id="ARBA00007025"/>
    </source>
</evidence>
<evidence type="ECO:0000313" key="19">
    <source>
        <dbReference type="Proteomes" id="UP000646827"/>
    </source>
</evidence>
<evidence type="ECO:0000256" key="9">
    <source>
        <dbReference type="ARBA" id="ARBA00022833"/>
    </source>
</evidence>
<gene>
    <name evidence="18" type="ORF">INT45_008676</name>
</gene>
<dbReference type="EMBL" id="JAEPRB010000245">
    <property type="protein sequence ID" value="KAG2218207.1"/>
    <property type="molecule type" value="Genomic_DNA"/>
</dbReference>
<evidence type="ECO:0000313" key="18">
    <source>
        <dbReference type="EMBL" id="KAG2218207.1"/>
    </source>
</evidence>
<feature type="compositionally biased region" description="Low complexity" evidence="14">
    <location>
        <begin position="35"/>
        <end position="47"/>
    </location>
</feature>
<dbReference type="SUPFAM" id="SSF52540">
    <property type="entry name" value="P-loop containing nucleoside triphosphate hydrolases"/>
    <property type="match status" value="2"/>
</dbReference>
<comment type="subcellular location">
    <subcellularLocation>
        <location evidence="1">Nucleus</location>
    </subcellularLocation>
</comment>
<dbReference type="Pfam" id="PF13639">
    <property type="entry name" value="zf-RING_2"/>
    <property type="match status" value="1"/>
</dbReference>
<evidence type="ECO:0000259" key="15">
    <source>
        <dbReference type="PROSITE" id="PS50089"/>
    </source>
</evidence>
<evidence type="ECO:0000256" key="14">
    <source>
        <dbReference type="SAM" id="MobiDB-lite"/>
    </source>
</evidence>
<keyword evidence="6 13" id="KW-0863">Zinc-finger</keyword>
<dbReference type="Gene3D" id="3.40.50.300">
    <property type="entry name" value="P-loop containing nucleotide triphosphate hydrolases"/>
    <property type="match status" value="2"/>
</dbReference>
<keyword evidence="9" id="KW-0862">Zinc</keyword>
<dbReference type="PANTHER" id="PTHR45626:SF22">
    <property type="entry name" value="DNA REPAIR PROTEIN RAD5"/>
    <property type="match status" value="1"/>
</dbReference>
<dbReference type="OrthoDB" id="448448at2759"/>
<dbReference type="SUPFAM" id="SSF57850">
    <property type="entry name" value="RING/U-box"/>
    <property type="match status" value="1"/>
</dbReference>
<dbReference type="Pfam" id="PF00176">
    <property type="entry name" value="SNF2-rel_dom"/>
    <property type="match status" value="1"/>
</dbReference>
<dbReference type="Pfam" id="PF08797">
    <property type="entry name" value="HIRAN"/>
    <property type="match status" value="1"/>
</dbReference>
<dbReference type="Pfam" id="PF00271">
    <property type="entry name" value="Helicase_C"/>
    <property type="match status" value="1"/>
</dbReference>
<reference evidence="18 19" key="1">
    <citation type="submission" date="2020-12" db="EMBL/GenBank/DDBJ databases">
        <title>Metabolic potential, ecology and presence of endohyphal bacteria is reflected in genomic diversity of Mucoromycotina.</title>
        <authorList>
            <person name="Muszewska A."/>
            <person name="Okrasinska A."/>
            <person name="Steczkiewicz K."/>
            <person name="Drgas O."/>
            <person name="Orlowska M."/>
            <person name="Perlinska-Lenart U."/>
            <person name="Aleksandrzak-Piekarczyk T."/>
            <person name="Szatraj K."/>
            <person name="Zielenkiewicz U."/>
            <person name="Pilsyk S."/>
            <person name="Malc E."/>
            <person name="Mieczkowski P."/>
            <person name="Kruszewska J.S."/>
            <person name="Biernat P."/>
            <person name="Pawlowska J."/>
        </authorList>
    </citation>
    <scope>NUCLEOTIDE SEQUENCE [LARGE SCALE GENOMIC DNA]</scope>
    <source>
        <strain evidence="18 19">CBS 142.35</strain>
    </source>
</reference>
<dbReference type="InterPro" id="IPR013083">
    <property type="entry name" value="Znf_RING/FYVE/PHD"/>
</dbReference>
<dbReference type="InterPro" id="IPR038718">
    <property type="entry name" value="SNF2-like_sf"/>
</dbReference>
<dbReference type="SMART" id="SM00490">
    <property type="entry name" value="HELICc"/>
    <property type="match status" value="1"/>
</dbReference>
<evidence type="ECO:0000256" key="4">
    <source>
        <dbReference type="ARBA" id="ARBA00022741"/>
    </source>
</evidence>
<feature type="domain" description="RING-type" evidence="15">
    <location>
        <begin position="829"/>
        <end position="873"/>
    </location>
</feature>
<keyword evidence="5" id="KW-0227">DNA damage</keyword>
<evidence type="ECO:0000256" key="1">
    <source>
        <dbReference type="ARBA" id="ARBA00004123"/>
    </source>
</evidence>
<dbReference type="GO" id="GO:0008094">
    <property type="term" value="F:ATP-dependent activity, acting on DNA"/>
    <property type="evidence" value="ECO:0007669"/>
    <property type="project" value="TreeGrafter"/>
</dbReference>
<dbReference type="InterPro" id="IPR014001">
    <property type="entry name" value="Helicase_ATP-bd"/>
</dbReference>
<dbReference type="PROSITE" id="PS50089">
    <property type="entry name" value="ZF_RING_2"/>
    <property type="match status" value="1"/>
</dbReference>
<dbReference type="CDD" id="cd18008">
    <property type="entry name" value="DEXDc_SHPRH-like"/>
    <property type="match status" value="1"/>
</dbReference>
<dbReference type="SMART" id="SM00184">
    <property type="entry name" value="RING"/>
    <property type="match status" value="1"/>
</dbReference>
<name>A0A8H7RVV5_9FUNG</name>
<evidence type="ECO:0000256" key="5">
    <source>
        <dbReference type="ARBA" id="ARBA00022763"/>
    </source>
</evidence>
<dbReference type="InterPro" id="IPR050628">
    <property type="entry name" value="SNF2_RAD54_helicase_TF"/>
</dbReference>
<evidence type="ECO:0000259" key="17">
    <source>
        <dbReference type="PROSITE" id="PS51194"/>
    </source>
</evidence>
<dbReference type="CDD" id="cd18793">
    <property type="entry name" value="SF2_C_SNF"/>
    <property type="match status" value="1"/>
</dbReference>
<evidence type="ECO:0000256" key="10">
    <source>
        <dbReference type="ARBA" id="ARBA00022840"/>
    </source>
</evidence>
<feature type="domain" description="Helicase ATP-binding" evidence="16">
    <location>
        <begin position="470"/>
        <end position="652"/>
    </location>
</feature>
<dbReference type="GO" id="GO:0005524">
    <property type="term" value="F:ATP binding"/>
    <property type="evidence" value="ECO:0007669"/>
    <property type="project" value="UniProtKB-KW"/>
</dbReference>
<dbReference type="InterPro" id="IPR000330">
    <property type="entry name" value="SNF2_N"/>
</dbReference>
<dbReference type="GO" id="GO:0003676">
    <property type="term" value="F:nucleic acid binding"/>
    <property type="evidence" value="ECO:0007669"/>
    <property type="project" value="InterPro"/>
</dbReference>
<keyword evidence="7" id="KW-0378">Hydrolase</keyword>
<evidence type="ECO:0000256" key="7">
    <source>
        <dbReference type="ARBA" id="ARBA00022801"/>
    </source>
</evidence>
<organism evidence="18 19">
    <name type="scientific">Circinella minor</name>
    <dbReference type="NCBI Taxonomy" id="1195481"/>
    <lineage>
        <taxon>Eukaryota</taxon>
        <taxon>Fungi</taxon>
        <taxon>Fungi incertae sedis</taxon>
        <taxon>Mucoromycota</taxon>
        <taxon>Mucoromycotina</taxon>
        <taxon>Mucoromycetes</taxon>
        <taxon>Mucorales</taxon>
        <taxon>Lichtheimiaceae</taxon>
        <taxon>Circinella</taxon>
    </lineage>
</organism>
<keyword evidence="8" id="KW-0347">Helicase</keyword>
<keyword evidence="12" id="KW-0539">Nucleus</keyword>
<comment type="similarity">
    <text evidence="2">Belongs to the SNF2/RAD54 helicase family.</text>
</comment>
<feature type="compositionally biased region" description="Acidic residues" evidence="14">
    <location>
        <begin position="362"/>
        <end position="372"/>
    </location>
</feature>
<proteinExistence type="inferred from homology"/>
<dbReference type="PROSITE" id="PS51194">
    <property type="entry name" value="HELICASE_CTER"/>
    <property type="match status" value="1"/>
</dbReference>